<dbReference type="Proteomes" id="UP000825890">
    <property type="component" value="Unassembled WGS sequence"/>
</dbReference>
<reference evidence="2 3" key="1">
    <citation type="submission" date="2021-01" db="EMBL/GenBank/DDBJ databases">
        <title>Cercospora kikuchii MAFF 305040 whole genome shotgun sequence.</title>
        <authorList>
            <person name="Kashiwa T."/>
            <person name="Suzuki T."/>
        </authorList>
    </citation>
    <scope>NUCLEOTIDE SEQUENCE [LARGE SCALE GENOMIC DNA]</scope>
    <source>
        <strain evidence="2 3">MAFF 305040</strain>
    </source>
</reference>
<dbReference type="EMBL" id="BOLY01000002">
    <property type="protein sequence ID" value="GIZ40760.1"/>
    <property type="molecule type" value="Genomic_DNA"/>
</dbReference>
<dbReference type="RefSeq" id="XP_044655247.1">
    <property type="nucleotide sequence ID" value="XM_044799312.1"/>
</dbReference>
<comment type="caution">
    <text evidence="2">The sequence shown here is derived from an EMBL/GenBank/DDBJ whole genome shotgun (WGS) entry which is preliminary data.</text>
</comment>
<proteinExistence type="predicted"/>
<dbReference type="GeneID" id="68289662"/>
<dbReference type="OrthoDB" id="2101715at2759"/>
<accession>A0A9P3CHZ2</accession>
<keyword evidence="1" id="KW-1133">Transmembrane helix</keyword>
<keyword evidence="1" id="KW-0812">Transmembrane</keyword>
<dbReference type="AlphaFoldDB" id="A0A9P3CHZ2"/>
<keyword evidence="3" id="KW-1185">Reference proteome</keyword>
<evidence type="ECO:0000313" key="3">
    <source>
        <dbReference type="Proteomes" id="UP000825890"/>
    </source>
</evidence>
<evidence type="ECO:0000256" key="1">
    <source>
        <dbReference type="SAM" id="Phobius"/>
    </source>
</evidence>
<evidence type="ECO:0000313" key="2">
    <source>
        <dbReference type="EMBL" id="GIZ40760.1"/>
    </source>
</evidence>
<protein>
    <submittedName>
        <fullName evidence="2">Uncharacterized protein</fullName>
    </submittedName>
</protein>
<name>A0A9P3CHZ2_9PEZI</name>
<sequence length="332" mass="38070">MMTLSSLLDKLNFAAPGGRWQLVELGDLWLVPRFVYHDLQDNFAAAWIRQNAIVQTQSPAALAAEVIYEHIKELNIDDQPWRIIDICSGSGRLASHIESSINSKRRTAKRQPIPFQLSDLQPNAQLDAWMYQASLSKNLTFIPQAVDPARPPFAAISSTTRGDKEAALRQGYESNGTQVYRLMSSFHRFDDNKAVAILRSTLQTADAFTIIELQERRIFSFIFVVLENCMCFLFSVFWFRGDVIHLFFTYVVPVLPVLQRLDRIVSCIRTRSNEETIVLLERAAGHTRRQYSSLQGIESVIVNDWKITQRRRLHTWPIGYMTIVTGHKSPRQ</sequence>
<gene>
    <name evidence="2" type="ORF">CKM354_000408700</name>
</gene>
<feature type="transmembrane region" description="Helical" evidence="1">
    <location>
        <begin position="218"/>
        <end position="237"/>
    </location>
</feature>
<keyword evidence="1" id="KW-0472">Membrane</keyword>
<organism evidence="2 3">
    <name type="scientific">Cercospora kikuchii</name>
    <dbReference type="NCBI Taxonomy" id="84275"/>
    <lineage>
        <taxon>Eukaryota</taxon>
        <taxon>Fungi</taxon>
        <taxon>Dikarya</taxon>
        <taxon>Ascomycota</taxon>
        <taxon>Pezizomycotina</taxon>
        <taxon>Dothideomycetes</taxon>
        <taxon>Dothideomycetidae</taxon>
        <taxon>Mycosphaerellales</taxon>
        <taxon>Mycosphaerellaceae</taxon>
        <taxon>Cercospora</taxon>
    </lineage>
</organism>